<keyword evidence="4" id="KW-1185">Reference proteome</keyword>
<dbReference type="InterPro" id="IPR007695">
    <property type="entry name" value="DNA_mismatch_repair_MutS-lik_N"/>
</dbReference>
<sequence length="149" mass="16727">MDKVLFFKMGKFYELFEMDAHIGAKELNLQYMKGEQHHYGFPENFSMNVEKLARKVGKVEVEQHAEEQDSKHVGRNVKRSCIGDNDEEGGGGGCELSLSLSLQHQPWSQRSNASCMSCIKGFSSSCSNYKDCSTPRSLYLDLSISLCGN</sequence>
<name>A0ABR2R6L5_9ROSI</name>
<reference evidence="3 4" key="1">
    <citation type="journal article" date="2024" name="G3 (Bethesda)">
        <title>Genome assembly of Hibiscus sabdariffa L. provides insights into metabolisms of medicinal natural products.</title>
        <authorList>
            <person name="Kim T."/>
        </authorList>
    </citation>
    <scope>NUCLEOTIDE SEQUENCE [LARGE SCALE GENOMIC DNA]</scope>
    <source>
        <strain evidence="3">TK-2024</strain>
        <tissue evidence="3">Old leaves</tissue>
    </source>
</reference>
<organism evidence="3 4">
    <name type="scientific">Hibiscus sabdariffa</name>
    <name type="common">roselle</name>
    <dbReference type="NCBI Taxonomy" id="183260"/>
    <lineage>
        <taxon>Eukaryota</taxon>
        <taxon>Viridiplantae</taxon>
        <taxon>Streptophyta</taxon>
        <taxon>Embryophyta</taxon>
        <taxon>Tracheophyta</taxon>
        <taxon>Spermatophyta</taxon>
        <taxon>Magnoliopsida</taxon>
        <taxon>eudicotyledons</taxon>
        <taxon>Gunneridae</taxon>
        <taxon>Pentapetalae</taxon>
        <taxon>rosids</taxon>
        <taxon>malvids</taxon>
        <taxon>Malvales</taxon>
        <taxon>Malvaceae</taxon>
        <taxon>Malvoideae</taxon>
        <taxon>Hibiscus</taxon>
    </lineage>
</organism>
<dbReference type="EMBL" id="JBBPBN010000026">
    <property type="protein sequence ID" value="KAK9008439.1"/>
    <property type="molecule type" value="Genomic_DNA"/>
</dbReference>
<dbReference type="Proteomes" id="UP001396334">
    <property type="component" value="Unassembled WGS sequence"/>
</dbReference>
<proteinExistence type="predicted"/>
<gene>
    <name evidence="3" type="ORF">V6N11_075334</name>
</gene>
<dbReference type="Pfam" id="PF01624">
    <property type="entry name" value="MutS_I"/>
    <property type="match status" value="1"/>
</dbReference>
<dbReference type="InterPro" id="IPR016151">
    <property type="entry name" value="DNA_mismatch_repair_MutS_N"/>
</dbReference>
<feature type="domain" description="DNA mismatch repair protein MutS-like N-terminal" evidence="2">
    <location>
        <begin position="1"/>
        <end position="79"/>
    </location>
</feature>
<feature type="compositionally biased region" description="Basic and acidic residues" evidence="1">
    <location>
        <begin position="60"/>
        <end position="72"/>
    </location>
</feature>
<comment type="caution">
    <text evidence="3">The sequence shown here is derived from an EMBL/GenBank/DDBJ whole genome shotgun (WGS) entry which is preliminary data.</text>
</comment>
<evidence type="ECO:0000313" key="3">
    <source>
        <dbReference type="EMBL" id="KAK9008439.1"/>
    </source>
</evidence>
<accession>A0ABR2R6L5</accession>
<feature type="region of interest" description="Disordered" evidence="1">
    <location>
        <begin position="60"/>
        <end position="90"/>
    </location>
</feature>
<protein>
    <recommendedName>
        <fullName evidence="2">DNA mismatch repair protein MutS-like N-terminal domain-containing protein</fullName>
    </recommendedName>
</protein>
<evidence type="ECO:0000313" key="4">
    <source>
        <dbReference type="Proteomes" id="UP001396334"/>
    </source>
</evidence>
<evidence type="ECO:0000256" key="1">
    <source>
        <dbReference type="SAM" id="MobiDB-lite"/>
    </source>
</evidence>
<dbReference type="SUPFAM" id="SSF55271">
    <property type="entry name" value="DNA repair protein MutS, domain I"/>
    <property type="match status" value="1"/>
</dbReference>
<dbReference type="Gene3D" id="3.40.1170.10">
    <property type="entry name" value="DNA repair protein MutS, domain I"/>
    <property type="match status" value="1"/>
</dbReference>
<evidence type="ECO:0000259" key="2">
    <source>
        <dbReference type="Pfam" id="PF01624"/>
    </source>
</evidence>